<accession>A0A0C9U4S7</accession>
<feature type="compositionally biased region" description="Low complexity" evidence="1">
    <location>
        <begin position="1"/>
        <end position="16"/>
    </location>
</feature>
<dbReference type="EMBL" id="KN819345">
    <property type="protein sequence ID" value="KIJ14181.1"/>
    <property type="molecule type" value="Genomic_DNA"/>
</dbReference>
<keyword evidence="3" id="KW-1185">Reference proteome</keyword>
<reference evidence="2 3" key="1">
    <citation type="submission" date="2014-06" db="EMBL/GenBank/DDBJ databases">
        <authorList>
            <consortium name="DOE Joint Genome Institute"/>
            <person name="Kuo A."/>
            <person name="Kohler A."/>
            <person name="Nagy L.G."/>
            <person name="Floudas D."/>
            <person name="Copeland A."/>
            <person name="Barry K.W."/>
            <person name="Cichocki N."/>
            <person name="Veneault-Fourrey C."/>
            <person name="LaButti K."/>
            <person name="Lindquist E.A."/>
            <person name="Lipzen A."/>
            <person name="Lundell T."/>
            <person name="Morin E."/>
            <person name="Murat C."/>
            <person name="Sun H."/>
            <person name="Tunlid A."/>
            <person name="Henrissat B."/>
            <person name="Grigoriev I.V."/>
            <person name="Hibbett D.S."/>
            <person name="Martin F."/>
            <person name="Nordberg H.P."/>
            <person name="Cantor M.N."/>
            <person name="Hua S.X."/>
        </authorList>
    </citation>
    <scope>NUCLEOTIDE SEQUENCE [LARGE SCALE GENOMIC DNA]</scope>
    <source>
        <strain evidence="2 3">ATCC 200175</strain>
    </source>
</reference>
<evidence type="ECO:0000313" key="3">
    <source>
        <dbReference type="Proteomes" id="UP000053647"/>
    </source>
</evidence>
<dbReference type="Proteomes" id="UP000053647">
    <property type="component" value="Unassembled WGS sequence"/>
</dbReference>
<feature type="region of interest" description="Disordered" evidence="1">
    <location>
        <begin position="1"/>
        <end position="103"/>
    </location>
</feature>
<evidence type="ECO:0000313" key="2">
    <source>
        <dbReference type="EMBL" id="KIJ14181.1"/>
    </source>
</evidence>
<name>A0A0C9U4S7_PAXIN</name>
<gene>
    <name evidence="2" type="ORF">PAXINDRAFT_13091</name>
</gene>
<sequence length="329" mass="35555">MYRTQSSVPASSSGGSMKRQLSPELGYAQGSSIPVAMSISRRPTKRTKRSPETQSQKPQSQSAITSQSMRPTQGSRLPSPTKVSKGHSGHIARNPGVEEEKDPQPVVFQAIIVPPPALASLPPPTFSGNFDLYGMYLPFLAKAYLPAGATAPDYAAVYNRILTSQAKHDSTARCFLAPPDTSSSAPPFGRFESSTVLNPMAERPFDITLGAFTYKKSLTFTPTERTSFQAPEQSTAGPGLVGHTDLPVTCGIKSAKGVFKIKRVWATEVHGSTKELFEGFFSFGVCYDSMYRKAGHGNGAAYKFAFWAVRAMKDNTGKEIGLGLRKAMR</sequence>
<dbReference type="OrthoDB" id="3256283at2759"/>
<feature type="compositionally biased region" description="Polar residues" evidence="1">
    <location>
        <begin position="52"/>
        <end position="82"/>
    </location>
</feature>
<dbReference type="HOGENOM" id="CLU_072855_0_0_1"/>
<organism evidence="2 3">
    <name type="scientific">Paxillus involutus ATCC 200175</name>
    <dbReference type="NCBI Taxonomy" id="664439"/>
    <lineage>
        <taxon>Eukaryota</taxon>
        <taxon>Fungi</taxon>
        <taxon>Dikarya</taxon>
        <taxon>Basidiomycota</taxon>
        <taxon>Agaricomycotina</taxon>
        <taxon>Agaricomycetes</taxon>
        <taxon>Agaricomycetidae</taxon>
        <taxon>Boletales</taxon>
        <taxon>Paxilineae</taxon>
        <taxon>Paxillaceae</taxon>
        <taxon>Paxillus</taxon>
    </lineage>
</organism>
<reference evidence="3" key="2">
    <citation type="submission" date="2015-01" db="EMBL/GenBank/DDBJ databases">
        <title>Evolutionary Origins and Diversification of the Mycorrhizal Mutualists.</title>
        <authorList>
            <consortium name="DOE Joint Genome Institute"/>
            <consortium name="Mycorrhizal Genomics Consortium"/>
            <person name="Kohler A."/>
            <person name="Kuo A."/>
            <person name="Nagy L.G."/>
            <person name="Floudas D."/>
            <person name="Copeland A."/>
            <person name="Barry K.W."/>
            <person name="Cichocki N."/>
            <person name="Veneault-Fourrey C."/>
            <person name="LaButti K."/>
            <person name="Lindquist E.A."/>
            <person name="Lipzen A."/>
            <person name="Lundell T."/>
            <person name="Morin E."/>
            <person name="Murat C."/>
            <person name="Riley R."/>
            <person name="Ohm R."/>
            <person name="Sun H."/>
            <person name="Tunlid A."/>
            <person name="Henrissat B."/>
            <person name="Grigoriev I.V."/>
            <person name="Hibbett D.S."/>
            <person name="Martin F."/>
        </authorList>
    </citation>
    <scope>NUCLEOTIDE SEQUENCE [LARGE SCALE GENOMIC DNA]</scope>
    <source>
        <strain evidence="3">ATCC 200175</strain>
    </source>
</reference>
<dbReference type="AlphaFoldDB" id="A0A0C9U4S7"/>
<protein>
    <submittedName>
        <fullName evidence="2">Uncharacterized protein</fullName>
    </submittedName>
</protein>
<proteinExistence type="predicted"/>
<evidence type="ECO:0000256" key="1">
    <source>
        <dbReference type="SAM" id="MobiDB-lite"/>
    </source>
</evidence>